<evidence type="ECO:0000313" key="4">
    <source>
        <dbReference type="EMBL" id="OTF86250.1"/>
    </source>
</evidence>
<dbReference type="SUPFAM" id="SSF81383">
    <property type="entry name" value="F-box domain"/>
    <property type="match status" value="1"/>
</dbReference>
<keyword evidence="5" id="KW-1185">Reference proteome</keyword>
<feature type="domain" description="At1g61320/AtMIF1 LRR" evidence="2">
    <location>
        <begin position="90"/>
        <end position="249"/>
    </location>
</feature>
<name>A0A251RPR4_HELAN</name>
<dbReference type="PANTHER" id="PTHR32212">
    <property type="entry name" value="CYCLIN-LIKE F-BOX"/>
    <property type="match status" value="1"/>
</dbReference>
<reference evidence="4" key="2">
    <citation type="submission" date="2017-02" db="EMBL/GenBank/DDBJ databases">
        <title>Sunflower complete genome.</title>
        <authorList>
            <person name="Langlade N."/>
            <person name="Munos S."/>
        </authorList>
    </citation>
    <scope>NUCLEOTIDE SEQUENCE [LARGE SCALE GENOMIC DNA]</scope>
    <source>
        <tissue evidence="4">Leaves</tissue>
    </source>
</reference>
<reference evidence="3" key="3">
    <citation type="submission" date="2020-06" db="EMBL/GenBank/DDBJ databases">
        <title>Helianthus annuus Genome sequencing and assembly Release 2.</title>
        <authorList>
            <person name="Gouzy J."/>
            <person name="Langlade N."/>
            <person name="Munos S."/>
        </authorList>
    </citation>
    <scope>NUCLEOTIDE SEQUENCE</scope>
    <source>
        <tissue evidence="3">Leaves</tissue>
    </source>
</reference>
<dbReference type="InterPro" id="IPR001810">
    <property type="entry name" value="F-box_dom"/>
</dbReference>
<organism evidence="4 5">
    <name type="scientific">Helianthus annuus</name>
    <name type="common">Common sunflower</name>
    <dbReference type="NCBI Taxonomy" id="4232"/>
    <lineage>
        <taxon>Eukaryota</taxon>
        <taxon>Viridiplantae</taxon>
        <taxon>Streptophyta</taxon>
        <taxon>Embryophyta</taxon>
        <taxon>Tracheophyta</taxon>
        <taxon>Spermatophyta</taxon>
        <taxon>Magnoliopsida</taxon>
        <taxon>eudicotyledons</taxon>
        <taxon>Gunneridae</taxon>
        <taxon>Pentapetalae</taxon>
        <taxon>asterids</taxon>
        <taxon>campanulids</taxon>
        <taxon>Asterales</taxon>
        <taxon>Asteraceae</taxon>
        <taxon>Asteroideae</taxon>
        <taxon>Heliantheae alliance</taxon>
        <taxon>Heliantheae</taxon>
        <taxon>Helianthus</taxon>
    </lineage>
</organism>
<evidence type="ECO:0000313" key="3">
    <source>
        <dbReference type="EMBL" id="KAF5809067.1"/>
    </source>
</evidence>
<dbReference type="InterPro" id="IPR036047">
    <property type="entry name" value="F-box-like_dom_sf"/>
</dbReference>
<evidence type="ECO:0000259" key="2">
    <source>
        <dbReference type="Pfam" id="PF23622"/>
    </source>
</evidence>
<evidence type="ECO:0000313" key="5">
    <source>
        <dbReference type="Proteomes" id="UP000215914"/>
    </source>
</evidence>
<dbReference type="FunCoup" id="A0A251RPR4">
    <property type="interactions" value="2467"/>
</dbReference>
<sequence length="322" mass="37837">MLTEELVEEGIRFEDKDEDLISKLPDCILVEIVSRLPTTKEAIRTGTLSKRWEHLWTSVSNLVFLDHNENKFVFDFFSFVDKTLTQRPRLKLYTFKLHTYYNSRLYGSHIQNWIRYAVTCNVEHLILRLWNRGYRNEFPLDQFVFINSCFTHVTLSCCAFNPTGAISWKNLRKFCIAYGKFDEDFFENVSSGSPMLETLELKYCYGYTRLNITSKSVKNLVFEGYAHACYCDIIEFNAPNILTLIVQDVLVLRKFLLLNVSSLVEAHLDYTIPSWEYETTPEEAEEEMLKGFILNLRHVKHLKVGISCSKVWLLFFWQCVSL</sequence>
<gene>
    <name evidence="4" type="ORF">HannXRQ_Chr17g0548751</name>
    <name evidence="3" type="ORF">HanXRQr2_Chr04g0152781</name>
</gene>
<feature type="domain" description="F-box" evidence="1">
    <location>
        <begin position="21"/>
        <end position="62"/>
    </location>
</feature>
<dbReference type="Pfam" id="PF23622">
    <property type="entry name" value="LRR_At1g61320_AtMIF1"/>
    <property type="match status" value="1"/>
</dbReference>
<dbReference type="EMBL" id="MNCJ02000319">
    <property type="protein sequence ID" value="KAF5809067.1"/>
    <property type="molecule type" value="Genomic_DNA"/>
</dbReference>
<dbReference type="InParanoid" id="A0A251RPR4"/>
<accession>A0A251RPR4</accession>
<dbReference type="InterPro" id="IPR032675">
    <property type="entry name" value="LRR_dom_sf"/>
</dbReference>
<dbReference type="Gene3D" id="3.80.10.10">
    <property type="entry name" value="Ribonuclease Inhibitor"/>
    <property type="match status" value="1"/>
</dbReference>
<dbReference type="Proteomes" id="UP000215914">
    <property type="component" value="Chromosome 17"/>
</dbReference>
<dbReference type="OMA" id="SHIQNWI"/>
<protein>
    <submittedName>
        <fullName evidence="3">Leucine-rich repeat domain superfamily, F-box-like domain superfamily</fullName>
    </submittedName>
    <submittedName>
        <fullName evidence="4">Putative F-box domain, Leucine-rich repeat domain, L domain-like protein</fullName>
    </submittedName>
</protein>
<dbReference type="CDD" id="cd22160">
    <property type="entry name" value="F-box_AtFBL13-like"/>
    <property type="match status" value="1"/>
</dbReference>
<dbReference type="AlphaFoldDB" id="A0A251RPR4"/>
<dbReference type="InterPro" id="IPR055357">
    <property type="entry name" value="LRR_At1g61320_AtMIF1"/>
</dbReference>
<dbReference type="PANTHER" id="PTHR32212:SF454">
    <property type="entry name" value="F-BOX DOMAIN, LEUCINE-RICH REPEAT DOMAIN, L DOMAIN-CONTAINING PROTEIN"/>
    <property type="match status" value="1"/>
</dbReference>
<reference evidence="3 5" key="1">
    <citation type="journal article" date="2017" name="Nature">
        <title>The sunflower genome provides insights into oil metabolism, flowering and Asterid evolution.</title>
        <authorList>
            <person name="Badouin H."/>
            <person name="Gouzy J."/>
            <person name="Grassa C.J."/>
            <person name="Murat F."/>
            <person name="Staton S.E."/>
            <person name="Cottret L."/>
            <person name="Lelandais-Briere C."/>
            <person name="Owens G.L."/>
            <person name="Carrere S."/>
            <person name="Mayjonade B."/>
            <person name="Legrand L."/>
            <person name="Gill N."/>
            <person name="Kane N.C."/>
            <person name="Bowers J.E."/>
            <person name="Hubner S."/>
            <person name="Bellec A."/>
            <person name="Berard A."/>
            <person name="Berges H."/>
            <person name="Blanchet N."/>
            <person name="Boniface M.C."/>
            <person name="Brunel D."/>
            <person name="Catrice O."/>
            <person name="Chaidir N."/>
            <person name="Claudel C."/>
            <person name="Donnadieu C."/>
            <person name="Faraut T."/>
            <person name="Fievet G."/>
            <person name="Helmstetter N."/>
            <person name="King M."/>
            <person name="Knapp S.J."/>
            <person name="Lai Z."/>
            <person name="Le Paslier M.C."/>
            <person name="Lippi Y."/>
            <person name="Lorenzon L."/>
            <person name="Mandel J.R."/>
            <person name="Marage G."/>
            <person name="Marchand G."/>
            <person name="Marquand E."/>
            <person name="Bret-Mestries E."/>
            <person name="Morien E."/>
            <person name="Nambeesan S."/>
            <person name="Nguyen T."/>
            <person name="Pegot-Espagnet P."/>
            <person name="Pouilly N."/>
            <person name="Raftis F."/>
            <person name="Sallet E."/>
            <person name="Schiex T."/>
            <person name="Thomas J."/>
            <person name="Vandecasteele C."/>
            <person name="Vares D."/>
            <person name="Vear F."/>
            <person name="Vautrin S."/>
            <person name="Crespi M."/>
            <person name="Mangin B."/>
            <person name="Burke J.M."/>
            <person name="Salse J."/>
            <person name="Munos S."/>
            <person name="Vincourt P."/>
            <person name="Rieseberg L.H."/>
            <person name="Langlade N.B."/>
        </authorList>
    </citation>
    <scope>NUCLEOTIDE SEQUENCE [LARGE SCALE GENOMIC DNA]</scope>
    <source>
        <strain evidence="5">cv. SF193</strain>
        <tissue evidence="3">Leaves</tissue>
    </source>
</reference>
<proteinExistence type="predicted"/>
<dbReference type="Gramene" id="mRNA:HanXRQr2_Chr04g0152781">
    <property type="protein sequence ID" value="CDS:HanXRQr2_Chr04g0152781.1"/>
    <property type="gene ID" value="HanXRQr2_Chr04g0152781"/>
</dbReference>
<dbReference type="Pfam" id="PF00646">
    <property type="entry name" value="F-box"/>
    <property type="match status" value="1"/>
</dbReference>
<dbReference type="InterPro" id="IPR053781">
    <property type="entry name" value="F-box_AtFBL13-like"/>
</dbReference>
<dbReference type="EMBL" id="CM007906">
    <property type="protein sequence ID" value="OTF86250.1"/>
    <property type="molecule type" value="Genomic_DNA"/>
</dbReference>
<evidence type="ECO:0000259" key="1">
    <source>
        <dbReference type="Pfam" id="PF00646"/>
    </source>
</evidence>